<proteinExistence type="predicted"/>
<reference evidence="2" key="2">
    <citation type="submission" date="2021-05" db="EMBL/GenBank/DDBJ databases">
        <authorList>
            <person name="Moolhuijzen P.M."/>
            <person name="Moffat C.S."/>
        </authorList>
    </citation>
    <scope>NUCLEOTIDE SEQUENCE</scope>
    <source>
        <strain evidence="2">86-124</strain>
    </source>
</reference>
<dbReference type="EMBL" id="NRDI02000004">
    <property type="protein sequence ID" value="KAI1516899.1"/>
    <property type="molecule type" value="Genomic_DNA"/>
</dbReference>
<organism evidence="1 3">
    <name type="scientific">Pyrenophora tritici-repentis</name>
    <dbReference type="NCBI Taxonomy" id="45151"/>
    <lineage>
        <taxon>Eukaryota</taxon>
        <taxon>Fungi</taxon>
        <taxon>Dikarya</taxon>
        <taxon>Ascomycota</taxon>
        <taxon>Pezizomycotina</taxon>
        <taxon>Dothideomycetes</taxon>
        <taxon>Pleosporomycetidae</taxon>
        <taxon>Pleosporales</taxon>
        <taxon>Pleosporineae</taxon>
        <taxon>Pleosporaceae</taxon>
        <taxon>Pyrenophora</taxon>
    </lineage>
</organism>
<dbReference type="Proteomes" id="UP000249757">
    <property type="component" value="Unassembled WGS sequence"/>
</dbReference>
<gene>
    <name evidence="2" type="ORF">Ptr86124_003836</name>
    <name evidence="1" type="ORF">PtrM4_097380</name>
</gene>
<sequence length="315" mass="35512">MSKTTPVPVRTTAFEPYMRAAIEKVYHYTPSAIFKPHPGYAAAPNLRSEVTNTIILFTGSFNPPHLGHKLLLTHAFFRSSFENAVAATILPGPNPNEKEDYLDEKFPQALEEAISKDGFRVSPVTVWGVDCLDSTTELQHRGELWEESVFSDAGRALEQHTDNGTPVKLHHYLNWKIQSEVYERLLARIEQGEFATQVITQLLYPLQAQIIERDFQKPEDLEKQARNVLSVSLRESGHPWICKNRKDPEIVVRFVPARSLLLAQGMSDLSSAYIRNIVEIHGPDGAGEILVDALTGKALNPIIFESMLESKRRIE</sequence>
<dbReference type="EMBL" id="NQIK02000004">
    <property type="protein sequence ID" value="KAF7572238.1"/>
    <property type="molecule type" value="Genomic_DNA"/>
</dbReference>
<evidence type="ECO:0000313" key="1">
    <source>
        <dbReference type="EMBL" id="KAF7572238.1"/>
    </source>
</evidence>
<dbReference type="InterPro" id="IPR014729">
    <property type="entry name" value="Rossmann-like_a/b/a_fold"/>
</dbReference>
<name>A0A2W1D5T8_9PLEO</name>
<keyword evidence="4" id="KW-1185">Reference proteome</keyword>
<evidence type="ECO:0000313" key="3">
    <source>
        <dbReference type="Proteomes" id="UP000245464"/>
    </source>
</evidence>
<dbReference type="Proteomes" id="UP000245464">
    <property type="component" value="Chromosome 4"/>
</dbReference>
<accession>A0A2W1D5T8</accession>
<dbReference type="OrthoDB" id="3558741at2759"/>
<reference evidence="2" key="3">
    <citation type="journal article" date="2022" name="bioRxiv">
        <title>A global pangenome for the wheat fungal pathogen Pyrenophora tritici-repentis and prediction of effector protein structural homology.</title>
        <authorList>
            <person name="Moolhuijzen P."/>
            <person name="See P.T."/>
            <person name="Shi G."/>
            <person name="Powell H.R."/>
            <person name="Cockram J."/>
            <person name="Jorgensen L.N."/>
            <person name="Benslimane H."/>
            <person name="Strelkov S.E."/>
            <person name="Turner J."/>
            <person name="Liu Z."/>
            <person name="Moffat C.S."/>
        </authorList>
    </citation>
    <scope>NUCLEOTIDE SEQUENCE</scope>
    <source>
        <strain evidence="2">86-124</strain>
    </source>
</reference>
<dbReference type="SUPFAM" id="SSF52374">
    <property type="entry name" value="Nucleotidylyl transferase"/>
    <property type="match status" value="1"/>
</dbReference>
<evidence type="ECO:0000313" key="2">
    <source>
        <dbReference type="EMBL" id="KAI1516899.1"/>
    </source>
</evidence>
<reference evidence="4" key="4">
    <citation type="journal article" date="2022" name="Microb. Genom.">
        <title>A global pangenome for the wheat fungal pathogen Pyrenophora tritici-repentis and prediction of effector protein structural homology.</title>
        <authorList>
            <person name="Moolhuijzen P.M."/>
            <person name="See P.T."/>
            <person name="Shi G."/>
            <person name="Powell H.R."/>
            <person name="Cockram J."/>
            <person name="Jorgensen L.N."/>
            <person name="Benslimane H."/>
            <person name="Strelkov S.E."/>
            <person name="Turner J."/>
            <person name="Liu Z."/>
            <person name="Moffat C.S."/>
        </authorList>
    </citation>
    <scope>NUCLEOTIDE SEQUENCE [LARGE SCALE GENOMIC DNA]</scope>
</reference>
<comment type="caution">
    <text evidence="1">The sequence shown here is derived from an EMBL/GenBank/DDBJ whole genome shotgun (WGS) entry which is preliminary data.</text>
</comment>
<protein>
    <submittedName>
        <fullName evidence="1">Uncharacterized protein</fullName>
    </submittedName>
</protein>
<reference evidence="1" key="1">
    <citation type="journal article" date="2018" name="BMC Genomics">
        <title>Comparative genomics of the wheat fungal pathogen Pyrenophora tritici-repentis reveals chromosomal variations and genome plasticity.</title>
        <authorList>
            <person name="Moolhuijzen P."/>
            <person name="See P.T."/>
            <person name="Hane J.K."/>
            <person name="Shi G."/>
            <person name="Liu Z."/>
            <person name="Oliver R.P."/>
            <person name="Moffat C.S."/>
        </authorList>
    </citation>
    <scope>NUCLEOTIDE SEQUENCE [LARGE SCALE GENOMIC DNA]</scope>
    <source>
        <strain evidence="1">M4</strain>
    </source>
</reference>
<dbReference type="AlphaFoldDB" id="A0A2W1D5T8"/>
<dbReference type="Gene3D" id="3.40.50.620">
    <property type="entry name" value="HUPs"/>
    <property type="match status" value="1"/>
</dbReference>
<evidence type="ECO:0000313" key="4">
    <source>
        <dbReference type="Proteomes" id="UP000249757"/>
    </source>
</evidence>